<dbReference type="EMBL" id="CP015958">
    <property type="protein sequence ID" value="QLB63275.1"/>
    <property type="molecule type" value="Genomic_DNA"/>
</dbReference>
<feature type="compositionally biased region" description="Basic and acidic residues" evidence="7">
    <location>
        <begin position="144"/>
        <end position="160"/>
    </location>
</feature>
<dbReference type="GO" id="GO:0000272">
    <property type="term" value="P:polysaccharide catabolic process"/>
    <property type="evidence" value="ECO:0007669"/>
    <property type="project" value="InterPro"/>
</dbReference>
<feature type="repeat" description="TPR" evidence="4">
    <location>
        <begin position="84"/>
        <end position="117"/>
    </location>
</feature>
<keyword evidence="4" id="KW-0802">TPR repeat</keyword>
<dbReference type="Gene3D" id="2.60.40.680">
    <property type="match status" value="1"/>
</dbReference>
<keyword evidence="6" id="KW-0813">Transport</keyword>
<dbReference type="GO" id="GO:0030246">
    <property type="term" value="F:carbohydrate binding"/>
    <property type="evidence" value="ECO:0007669"/>
    <property type="project" value="InterPro"/>
</dbReference>
<evidence type="ECO:0000256" key="7">
    <source>
        <dbReference type="SAM" id="MobiDB-lite"/>
    </source>
</evidence>
<evidence type="ECO:0000256" key="4">
    <source>
        <dbReference type="PROSITE-ProRule" id="PRU00339"/>
    </source>
</evidence>
<dbReference type="Gene3D" id="1.25.40.10">
    <property type="entry name" value="Tetratricopeptide repeat domain"/>
    <property type="match status" value="1"/>
</dbReference>
<organism evidence="11 12">
    <name type="scientific">Paraburkholderia caribensis</name>
    <dbReference type="NCBI Taxonomy" id="75105"/>
    <lineage>
        <taxon>Bacteria</taxon>
        <taxon>Pseudomonadati</taxon>
        <taxon>Pseudomonadota</taxon>
        <taxon>Betaproteobacteria</taxon>
        <taxon>Burkholderiales</taxon>
        <taxon>Burkholderiaceae</taxon>
        <taxon>Paraburkholderia</taxon>
    </lineage>
</organism>
<evidence type="ECO:0000256" key="6">
    <source>
        <dbReference type="RuleBase" id="RU004004"/>
    </source>
</evidence>
<keyword evidence="2" id="KW-0732">Signal</keyword>
<evidence type="ECO:0000256" key="3">
    <source>
        <dbReference type="ARBA" id="ARBA00023136"/>
    </source>
</evidence>
<dbReference type="Pfam" id="PF03958">
    <property type="entry name" value="Secretin_N"/>
    <property type="match status" value="1"/>
</dbReference>
<dbReference type="SMART" id="SM00028">
    <property type="entry name" value="TPR"/>
    <property type="match status" value="2"/>
</dbReference>
<dbReference type="InterPro" id="IPR050810">
    <property type="entry name" value="Bact_Secretion_Sys_Channel"/>
</dbReference>
<dbReference type="PRINTS" id="PR00811">
    <property type="entry name" value="BCTERIALGSPD"/>
</dbReference>
<dbReference type="InterPro" id="IPR004846">
    <property type="entry name" value="T2SS/T3SS_dom"/>
</dbReference>
<name>A0A9Q6S2D6_9BURK</name>
<protein>
    <recommendedName>
        <fullName evidence="13">General secretion pathway protein GspD</fullName>
    </recommendedName>
</protein>
<accession>A0A9Q6S2D6</accession>
<dbReference type="InterPro" id="IPR019734">
    <property type="entry name" value="TPR_rpt"/>
</dbReference>
<dbReference type="InterPro" id="IPR001775">
    <property type="entry name" value="GspD/PilQ"/>
</dbReference>
<evidence type="ECO:0000259" key="10">
    <source>
        <dbReference type="Pfam" id="PF03958"/>
    </source>
</evidence>
<comment type="subcellular location">
    <subcellularLocation>
        <location evidence="6">Cell outer membrane</location>
    </subcellularLocation>
    <subcellularLocation>
        <location evidence="1">Membrane</location>
    </subcellularLocation>
</comment>
<dbReference type="CDD" id="cd08547">
    <property type="entry name" value="Type_II_cohesin"/>
    <property type="match status" value="1"/>
</dbReference>
<feature type="domain" description="NolW-like" evidence="10">
    <location>
        <begin position="263"/>
        <end position="322"/>
    </location>
</feature>
<dbReference type="Gene3D" id="3.30.1370.120">
    <property type="match status" value="1"/>
</dbReference>
<dbReference type="AlphaFoldDB" id="A0A9Q6S2D6"/>
<evidence type="ECO:0000313" key="12">
    <source>
        <dbReference type="Proteomes" id="UP000509548"/>
    </source>
</evidence>
<dbReference type="PANTHER" id="PTHR30332">
    <property type="entry name" value="PROBABLE GENERAL SECRETION PATHWAY PROTEIN D"/>
    <property type="match status" value="1"/>
</dbReference>
<dbReference type="InterPro" id="IPR011990">
    <property type="entry name" value="TPR-like_helical_dom_sf"/>
</dbReference>
<dbReference type="PANTHER" id="PTHR30332:SF17">
    <property type="entry name" value="TYPE IV PILIATION SYSTEM PROTEIN DR_0774-RELATED"/>
    <property type="match status" value="1"/>
</dbReference>
<dbReference type="Pfam" id="PF00963">
    <property type="entry name" value="Cohesin"/>
    <property type="match status" value="1"/>
</dbReference>
<feature type="domain" description="Cohesin" evidence="9">
    <location>
        <begin position="636"/>
        <end position="737"/>
    </location>
</feature>
<evidence type="ECO:0000256" key="2">
    <source>
        <dbReference type="ARBA" id="ARBA00022729"/>
    </source>
</evidence>
<dbReference type="PROSITE" id="PS51257">
    <property type="entry name" value="PROKAR_LIPOPROTEIN"/>
    <property type="match status" value="1"/>
</dbReference>
<dbReference type="Gene3D" id="3.55.50.30">
    <property type="match status" value="1"/>
</dbReference>
<dbReference type="Pfam" id="PF00263">
    <property type="entry name" value="Secretin"/>
    <property type="match status" value="1"/>
</dbReference>
<evidence type="ECO:0000256" key="1">
    <source>
        <dbReference type="ARBA" id="ARBA00004370"/>
    </source>
</evidence>
<dbReference type="InterPro" id="IPR005644">
    <property type="entry name" value="NolW-like"/>
</dbReference>
<feature type="domain" description="Type II/III secretion system secretin-like" evidence="8">
    <location>
        <begin position="388"/>
        <end position="550"/>
    </location>
</feature>
<evidence type="ECO:0000259" key="9">
    <source>
        <dbReference type="Pfam" id="PF00963"/>
    </source>
</evidence>
<evidence type="ECO:0000256" key="5">
    <source>
        <dbReference type="RuleBase" id="RU004003"/>
    </source>
</evidence>
<proteinExistence type="inferred from homology"/>
<dbReference type="InterPro" id="IPR008965">
    <property type="entry name" value="CBM2/CBM3_carb-bd_dom_sf"/>
</dbReference>
<comment type="similarity">
    <text evidence="5">Belongs to the bacterial secretin family.</text>
</comment>
<dbReference type="SUPFAM" id="SSF48452">
    <property type="entry name" value="TPR-like"/>
    <property type="match status" value="1"/>
</dbReference>
<dbReference type="GO" id="GO:0015627">
    <property type="term" value="C:type II protein secretion system complex"/>
    <property type="evidence" value="ECO:0007669"/>
    <property type="project" value="TreeGrafter"/>
</dbReference>
<dbReference type="SUPFAM" id="SSF49384">
    <property type="entry name" value="Carbohydrate-binding domain"/>
    <property type="match status" value="1"/>
</dbReference>
<dbReference type="GO" id="GO:0009306">
    <property type="term" value="P:protein secretion"/>
    <property type="evidence" value="ECO:0007669"/>
    <property type="project" value="InterPro"/>
</dbReference>
<reference evidence="11 12" key="1">
    <citation type="journal article" date="2014" name="Genome Announc.">
        <title>Draft Genome Sequence of the Haloacid-Degrading Burkholderia caribensis Strain MBA4.</title>
        <authorList>
            <person name="Pan Y."/>
            <person name="Kong K.F."/>
            <person name="Tsang J.S."/>
        </authorList>
    </citation>
    <scope>NUCLEOTIDE SEQUENCE [LARGE SCALE GENOMIC DNA]</scope>
    <source>
        <strain evidence="11 12">852011</strain>
    </source>
</reference>
<sequence length="768" mass="82255">MLARKIFGLSWQRVVRRIRMVCIIAASGAFLTGCAADTAFREGKALVAQGKVEEGMAKFQEALAYDPRAVEYKMAYLQTRERAVAGYIDQGDSAARDGKQDIAQALYKRALAIEPTNERARAGLRAIEVAQRDARTNGSASASLEKEVALTTRRDNDARNGKAQPANMLSAAYRQPISIEFKDVTLKQVFEVISRSAGLNFLFDKDVRTDQKVTVYLRNSTVESAVYNTLLTNQLEQRVLNDNTVLIYPNTPSKLKDYQEMMVRVFYLTNADAKIVANTLKTILKARDVVVDEKLNMLIVRDTPDAIALAGRLIGLQDVPEPEVMLEVEILEVKRNKLLELGIAWPDSLTLTPLPPTALGVLTLHDLVHTTASTLGAGIGPVTINAKNTEGDAKILANPRIRARNHEKAKILIGDRVPLITTTSTATGFASESINYIDVGLKLDVESSVHLDNDVAIKVALEVSNIVSQFTTKSGSVAYQIGTRNASTVLRLKDGETQVLAGLINDQDRRDSRKIPGLGNLPVLGRLFGSTADDNQKTEIVLSITPHLIRNIERAEMRYSEFSSGTEDSPRIRPDGLNVPAAPSPLIALKGASSPSAVPVAADAPTMTTGVPAAAAIPVAVPTSPDAGAQSGAQLKWEGAQQLKVGDTFTLQLEMQSGQPVTSLPLAITYDDTILQPSGVTEGNFLKQGGAQTSFTSKIDAGGQILITGTRNDKGGATGSGNFASINFRSLAPANSSAIQLLTVAPVGVGGSAIPAQPPAPHMVQIDP</sequence>
<evidence type="ECO:0000259" key="8">
    <source>
        <dbReference type="Pfam" id="PF00263"/>
    </source>
</evidence>
<keyword evidence="3" id="KW-0472">Membrane</keyword>
<evidence type="ECO:0000313" key="11">
    <source>
        <dbReference type="EMBL" id="QLB63275.1"/>
    </source>
</evidence>
<dbReference type="InterPro" id="IPR038591">
    <property type="entry name" value="NolW-like_sf"/>
</dbReference>
<dbReference type="GO" id="GO:0009279">
    <property type="term" value="C:cell outer membrane"/>
    <property type="evidence" value="ECO:0007669"/>
    <property type="project" value="UniProtKB-SubCell"/>
</dbReference>
<gene>
    <name evidence="11" type="ORF">A9O66_13290</name>
</gene>
<dbReference type="InterPro" id="IPR002102">
    <property type="entry name" value="Cohesin_dom"/>
</dbReference>
<feature type="region of interest" description="Disordered" evidence="7">
    <location>
        <begin position="138"/>
        <end position="163"/>
    </location>
</feature>
<feature type="repeat" description="TPR" evidence="4">
    <location>
        <begin position="36"/>
        <end position="69"/>
    </location>
</feature>
<dbReference type="PRINTS" id="PR01032">
    <property type="entry name" value="PHAGEIV"/>
</dbReference>
<dbReference type="PROSITE" id="PS50005">
    <property type="entry name" value="TPR"/>
    <property type="match status" value="2"/>
</dbReference>
<evidence type="ECO:0008006" key="13">
    <source>
        <dbReference type="Google" id="ProtNLM"/>
    </source>
</evidence>
<dbReference type="Proteomes" id="UP000509548">
    <property type="component" value="Chromosome 1"/>
</dbReference>